<dbReference type="AlphaFoldDB" id="A0A812L2G4"/>
<keyword evidence="3" id="KW-1185">Reference proteome</keyword>
<gene>
    <name evidence="2" type="ORF">SNAT2548_LOCUS10561</name>
</gene>
<proteinExistence type="predicted"/>
<protein>
    <submittedName>
        <fullName evidence="2">Uncharacterized protein</fullName>
    </submittedName>
</protein>
<comment type="caution">
    <text evidence="2">The sequence shown here is derived from an EMBL/GenBank/DDBJ whole genome shotgun (WGS) entry which is preliminary data.</text>
</comment>
<sequence length="539" mass="61314">MLSKNARGYSEEKLADSKRFRANLADAFLSGELTGQRAASLFSDAKASGSRHIDDLGHLPKHQQNHNRSLKRKLLKNTEWPRLYWAPIRLWSDKRQQMVKQELPFLLPHELLFKLMLHGDPGIFMSKENLQPDDEQHLAYAASHMSLPSHNSLLPLGLWSDAVPCNWDRSQSLGLLVLNFPSLPGQWHKLRIPIFCCKKHFQIKQLTMDDAMNVALQATRGSRKKAGDDLPRAVLTQIRGDRKMLKELFALPQHNEVNGICFRCPCTPATMREVGLSASWTQRHYDDWSFMTRFLMQGRLVSPVFGIPCFKPGNVIRLDWLHVVDLGVAADTAGQILWQVQLRLPGSNVAERLKALFLEMKGFYGESHSPDQLNTLTETMIRKDSRAAPKLKAKGAEVRKLIPFLVEIANRYLVDPAKPEDEAQRKCVRHLLDCYEALTEPYSRDDLMLAGRLFASQAVALEAYFDDGVTWRTKPKMHLFMHLIESHANPSTIWCYRDEDYGGAAANAVRMKGGWNTAPSSSQQVLDKFRAKHQLPCIM</sequence>
<evidence type="ECO:0000313" key="2">
    <source>
        <dbReference type="EMBL" id="CAE7238972.1"/>
    </source>
</evidence>
<name>A0A812L2G4_9DINO</name>
<dbReference type="Proteomes" id="UP000604046">
    <property type="component" value="Unassembled WGS sequence"/>
</dbReference>
<feature type="region of interest" description="Disordered" evidence="1">
    <location>
        <begin position="53"/>
        <end position="72"/>
    </location>
</feature>
<dbReference type="OrthoDB" id="407902at2759"/>
<accession>A0A812L2G4</accession>
<feature type="compositionally biased region" description="Basic residues" evidence="1">
    <location>
        <begin position="59"/>
        <end position="72"/>
    </location>
</feature>
<organism evidence="2 3">
    <name type="scientific">Symbiodinium natans</name>
    <dbReference type="NCBI Taxonomy" id="878477"/>
    <lineage>
        <taxon>Eukaryota</taxon>
        <taxon>Sar</taxon>
        <taxon>Alveolata</taxon>
        <taxon>Dinophyceae</taxon>
        <taxon>Suessiales</taxon>
        <taxon>Symbiodiniaceae</taxon>
        <taxon>Symbiodinium</taxon>
    </lineage>
</organism>
<dbReference type="EMBL" id="CAJNDS010000879">
    <property type="protein sequence ID" value="CAE7238972.1"/>
    <property type="molecule type" value="Genomic_DNA"/>
</dbReference>
<evidence type="ECO:0000313" key="3">
    <source>
        <dbReference type="Proteomes" id="UP000604046"/>
    </source>
</evidence>
<evidence type="ECO:0000256" key="1">
    <source>
        <dbReference type="SAM" id="MobiDB-lite"/>
    </source>
</evidence>
<reference evidence="2" key="1">
    <citation type="submission" date="2021-02" db="EMBL/GenBank/DDBJ databases">
        <authorList>
            <person name="Dougan E. K."/>
            <person name="Rhodes N."/>
            <person name="Thang M."/>
            <person name="Chan C."/>
        </authorList>
    </citation>
    <scope>NUCLEOTIDE SEQUENCE</scope>
</reference>